<keyword evidence="4" id="KW-1185">Reference proteome</keyword>
<organism evidence="3 4">
    <name type="scientific">Ceraceosorus guamensis</name>
    <dbReference type="NCBI Taxonomy" id="1522189"/>
    <lineage>
        <taxon>Eukaryota</taxon>
        <taxon>Fungi</taxon>
        <taxon>Dikarya</taxon>
        <taxon>Basidiomycota</taxon>
        <taxon>Ustilaginomycotina</taxon>
        <taxon>Exobasidiomycetes</taxon>
        <taxon>Ceraceosorales</taxon>
        <taxon>Ceraceosoraceae</taxon>
        <taxon>Ceraceosorus</taxon>
    </lineage>
</organism>
<dbReference type="InParanoid" id="A0A316W032"/>
<proteinExistence type="predicted"/>
<feature type="transmembrane region" description="Helical" evidence="2">
    <location>
        <begin position="43"/>
        <end position="63"/>
    </location>
</feature>
<reference evidence="3 4" key="1">
    <citation type="journal article" date="2018" name="Mol. Biol. Evol.">
        <title>Broad Genomic Sampling Reveals a Smut Pathogenic Ancestry of the Fungal Clade Ustilaginomycotina.</title>
        <authorList>
            <person name="Kijpornyongpan T."/>
            <person name="Mondo S.J."/>
            <person name="Barry K."/>
            <person name="Sandor L."/>
            <person name="Lee J."/>
            <person name="Lipzen A."/>
            <person name="Pangilinan J."/>
            <person name="LaButti K."/>
            <person name="Hainaut M."/>
            <person name="Henrissat B."/>
            <person name="Grigoriev I.V."/>
            <person name="Spatafora J.W."/>
            <person name="Aime M.C."/>
        </authorList>
    </citation>
    <scope>NUCLEOTIDE SEQUENCE [LARGE SCALE GENOMIC DNA]</scope>
    <source>
        <strain evidence="3 4">MCA 4658</strain>
    </source>
</reference>
<sequence>MPGAAAGPHHRSQRAQQQPTGSGGIKMPPPRTPPKQLWSNRTLLFLTTCVGGVTYVLGINTGYEAGKKKAFEDLTGGQRKPSAPLGEPVSPPSQSQVPQSGAASRPPPLR</sequence>
<dbReference type="OrthoDB" id="3365943at2759"/>
<dbReference type="GeneID" id="37037957"/>
<protein>
    <submittedName>
        <fullName evidence="3">Uncharacterized protein</fullName>
    </submittedName>
</protein>
<feature type="region of interest" description="Disordered" evidence="1">
    <location>
        <begin position="1"/>
        <end position="38"/>
    </location>
</feature>
<evidence type="ECO:0000256" key="1">
    <source>
        <dbReference type="SAM" id="MobiDB-lite"/>
    </source>
</evidence>
<dbReference type="AlphaFoldDB" id="A0A316W032"/>
<keyword evidence="2" id="KW-1133">Transmembrane helix</keyword>
<keyword evidence="2" id="KW-0472">Membrane</keyword>
<dbReference type="Proteomes" id="UP000245783">
    <property type="component" value="Unassembled WGS sequence"/>
</dbReference>
<name>A0A316W032_9BASI</name>
<feature type="region of interest" description="Disordered" evidence="1">
    <location>
        <begin position="72"/>
        <end position="110"/>
    </location>
</feature>
<keyword evidence="2" id="KW-0812">Transmembrane</keyword>
<evidence type="ECO:0000313" key="3">
    <source>
        <dbReference type="EMBL" id="PWN43092.1"/>
    </source>
</evidence>
<evidence type="ECO:0000256" key="2">
    <source>
        <dbReference type="SAM" id="Phobius"/>
    </source>
</evidence>
<dbReference type="EMBL" id="KZ819373">
    <property type="protein sequence ID" value="PWN43092.1"/>
    <property type="molecule type" value="Genomic_DNA"/>
</dbReference>
<accession>A0A316W032</accession>
<gene>
    <name evidence="3" type="ORF">IE81DRAFT_346883</name>
</gene>
<dbReference type="RefSeq" id="XP_025370252.1">
    <property type="nucleotide sequence ID" value="XM_025516087.1"/>
</dbReference>
<evidence type="ECO:0000313" key="4">
    <source>
        <dbReference type="Proteomes" id="UP000245783"/>
    </source>
</evidence>